<dbReference type="InterPro" id="IPR021482">
    <property type="entry name" value="DUF3135"/>
</dbReference>
<dbReference type="RefSeq" id="WP_203539596.1">
    <property type="nucleotide sequence ID" value="NZ_JAESND010000010.1"/>
</dbReference>
<evidence type="ECO:0000313" key="1">
    <source>
        <dbReference type="EMBL" id="MBM3117374.1"/>
    </source>
</evidence>
<evidence type="ECO:0000313" key="2">
    <source>
        <dbReference type="Proteomes" id="UP000809431"/>
    </source>
</evidence>
<protein>
    <submittedName>
        <fullName evidence="1">DUF3135 domain-containing protein</fullName>
    </submittedName>
</protein>
<dbReference type="Proteomes" id="UP000809431">
    <property type="component" value="Unassembled WGS sequence"/>
</dbReference>
<proteinExistence type="predicted"/>
<accession>A0ABS2BP32</accession>
<organism evidence="1 2">
    <name type="scientific">Jeongeupia naejangsanensis</name>
    <dbReference type="NCBI Taxonomy" id="613195"/>
    <lineage>
        <taxon>Bacteria</taxon>
        <taxon>Pseudomonadati</taxon>
        <taxon>Pseudomonadota</taxon>
        <taxon>Betaproteobacteria</taxon>
        <taxon>Neisseriales</taxon>
        <taxon>Chitinibacteraceae</taxon>
        <taxon>Jeongeupia</taxon>
    </lineage>
</organism>
<sequence length="108" mass="12572">MAHVDLPDFDTLAALYRQDPGAFEALRSNLLHQALDDVEAPRRQRIEALLNRIELHRRRAKNPLHATVIAHEMMWTSFLTMNYVLHHGERPHQPGATLLQFRPRAQLH</sequence>
<name>A0ABS2BP32_9NEIS</name>
<keyword evidence="2" id="KW-1185">Reference proteome</keyword>
<comment type="caution">
    <text evidence="1">The sequence shown here is derived from an EMBL/GenBank/DDBJ whole genome shotgun (WGS) entry which is preliminary data.</text>
</comment>
<dbReference type="EMBL" id="JAESND010000010">
    <property type="protein sequence ID" value="MBM3117374.1"/>
    <property type="molecule type" value="Genomic_DNA"/>
</dbReference>
<reference evidence="1 2" key="1">
    <citation type="submission" date="2021-01" db="EMBL/GenBank/DDBJ databases">
        <title>Draft Genome Sequence and Polyhydroxyalkanoate Biosynthetic Potential of Jeongeupia naejangsanensis Type Strain DSM 24253.</title>
        <authorList>
            <person name="Turrini P."/>
            <person name="Artuso I."/>
            <person name="Lugli G.A."/>
            <person name="Frangipani E."/>
            <person name="Ventura M."/>
            <person name="Visca P."/>
        </authorList>
    </citation>
    <scope>NUCLEOTIDE SEQUENCE [LARGE SCALE GENOMIC DNA]</scope>
    <source>
        <strain evidence="1 2">DSM 24253</strain>
    </source>
</reference>
<gene>
    <name evidence="1" type="ORF">JMJ54_16180</name>
</gene>
<dbReference type="Pfam" id="PF11333">
    <property type="entry name" value="DUF3135"/>
    <property type="match status" value="1"/>
</dbReference>